<evidence type="ECO:0000313" key="3">
    <source>
        <dbReference type="EMBL" id="GMF44961.1"/>
    </source>
</evidence>
<dbReference type="EMBL" id="BSXT01001751">
    <property type="protein sequence ID" value="GMF44961.1"/>
    <property type="molecule type" value="Genomic_DNA"/>
</dbReference>
<comment type="caution">
    <text evidence="3">The sequence shown here is derived from an EMBL/GenBank/DDBJ whole genome shotgun (WGS) entry which is preliminary data.</text>
</comment>
<dbReference type="OrthoDB" id="10592631at2759"/>
<keyword evidence="1" id="KW-0812">Transmembrane</keyword>
<reference evidence="3" key="1">
    <citation type="submission" date="2023-04" db="EMBL/GenBank/DDBJ databases">
        <title>Phytophthora fragariaefolia NBRC 109709.</title>
        <authorList>
            <person name="Ichikawa N."/>
            <person name="Sato H."/>
            <person name="Tonouchi N."/>
        </authorList>
    </citation>
    <scope>NUCLEOTIDE SEQUENCE</scope>
    <source>
        <strain evidence="3">NBRC 109709</strain>
    </source>
</reference>
<feature type="signal peptide" evidence="2">
    <location>
        <begin position="1"/>
        <end position="16"/>
    </location>
</feature>
<keyword evidence="2" id="KW-0732">Signal</keyword>
<evidence type="ECO:0000256" key="2">
    <source>
        <dbReference type="SAM" id="SignalP"/>
    </source>
</evidence>
<dbReference type="Proteomes" id="UP001165121">
    <property type="component" value="Unassembled WGS sequence"/>
</dbReference>
<feature type="chain" id="PRO_5040875990" evidence="2">
    <location>
        <begin position="17"/>
        <end position="179"/>
    </location>
</feature>
<dbReference type="AlphaFoldDB" id="A0A9W6XR28"/>
<name>A0A9W6XR28_9STRA</name>
<feature type="transmembrane region" description="Helical" evidence="1">
    <location>
        <begin position="124"/>
        <end position="144"/>
    </location>
</feature>
<evidence type="ECO:0000313" key="4">
    <source>
        <dbReference type="Proteomes" id="UP001165121"/>
    </source>
</evidence>
<gene>
    <name evidence="3" type="ORF">Pfra01_001591200</name>
</gene>
<accession>A0A9W6XR28</accession>
<dbReference type="PROSITE" id="PS51257">
    <property type="entry name" value="PROKAR_LIPOPROTEIN"/>
    <property type="match status" value="1"/>
</dbReference>
<proteinExistence type="predicted"/>
<organism evidence="3 4">
    <name type="scientific">Phytophthora fragariaefolia</name>
    <dbReference type="NCBI Taxonomy" id="1490495"/>
    <lineage>
        <taxon>Eukaryota</taxon>
        <taxon>Sar</taxon>
        <taxon>Stramenopiles</taxon>
        <taxon>Oomycota</taxon>
        <taxon>Peronosporomycetes</taxon>
        <taxon>Peronosporales</taxon>
        <taxon>Peronosporaceae</taxon>
        <taxon>Phytophthora</taxon>
    </lineage>
</organism>
<evidence type="ECO:0000256" key="1">
    <source>
        <dbReference type="SAM" id="Phobius"/>
    </source>
</evidence>
<sequence length="179" mass="19216">MCKYLVWVILLGSTSCVLRPVRVRSTLVPAGATSDGVTVSSGASTAKAADVACHWLMWTNTRAGSVLISGGLSSTLSGAGNERIEWHYVRGECCVWCGVAGHWGRRGPRMRHCWCVLYQEPVQLQWSAVLVVALALVCIAVVVVRSGSGGDWSVTQGNSTDVASDVELLIGVWISRRSR</sequence>
<keyword evidence="4" id="KW-1185">Reference proteome</keyword>
<keyword evidence="1" id="KW-1133">Transmembrane helix</keyword>
<protein>
    <submittedName>
        <fullName evidence="3">Unnamed protein product</fullName>
    </submittedName>
</protein>
<keyword evidence="1" id="KW-0472">Membrane</keyword>